<proteinExistence type="predicted"/>
<dbReference type="SMART" id="SM01361">
    <property type="entry name" value="A2M_recep"/>
    <property type="match status" value="1"/>
</dbReference>
<comment type="caution">
    <text evidence="2">The sequence shown here is derived from an EMBL/GenBank/DDBJ whole genome shotgun (WGS) entry which is preliminary data.</text>
</comment>
<dbReference type="Gene3D" id="2.60.120.1540">
    <property type="match status" value="1"/>
</dbReference>
<dbReference type="Gene3D" id="1.50.10.20">
    <property type="match status" value="1"/>
</dbReference>
<accession>A0AAW0YS41</accession>
<evidence type="ECO:0000313" key="3">
    <source>
        <dbReference type="Proteomes" id="UP001445076"/>
    </source>
</evidence>
<dbReference type="InterPro" id="IPR009048">
    <property type="entry name" value="A-macroglobulin_rcpt-bd"/>
</dbReference>
<dbReference type="GO" id="GO:0005615">
    <property type="term" value="C:extracellular space"/>
    <property type="evidence" value="ECO:0007669"/>
    <property type="project" value="InterPro"/>
</dbReference>
<evidence type="ECO:0000259" key="1">
    <source>
        <dbReference type="SMART" id="SM01361"/>
    </source>
</evidence>
<keyword evidence="3" id="KW-1185">Reference proteome</keyword>
<dbReference type="AlphaFoldDB" id="A0AAW0YS41"/>
<name>A0AAW0YS41_CHEQU</name>
<gene>
    <name evidence="2" type="ORF">OTU49_015223</name>
</gene>
<dbReference type="InterPro" id="IPR036595">
    <property type="entry name" value="A-macroglobulin_rcpt-bd_sf"/>
</dbReference>
<protein>
    <recommendedName>
        <fullName evidence="1">Alpha-macroglobulin receptor-binding domain-containing protein</fullName>
    </recommendedName>
</protein>
<dbReference type="SUPFAM" id="SSF48239">
    <property type="entry name" value="Terpenoid cyclases/Protein prenyltransferases"/>
    <property type="match status" value="1"/>
</dbReference>
<dbReference type="Pfam" id="PF07678">
    <property type="entry name" value="TED_complement"/>
    <property type="match status" value="1"/>
</dbReference>
<reference evidence="2 3" key="1">
    <citation type="journal article" date="2024" name="BMC Genomics">
        <title>Genome assembly of redclaw crayfish (Cherax quadricarinatus) provides insights into its immune adaptation and hypoxia tolerance.</title>
        <authorList>
            <person name="Liu Z."/>
            <person name="Zheng J."/>
            <person name="Li H."/>
            <person name="Fang K."/>
            <person name="Wang S."/>
            <person name="He J."/>
            <person name="Zhou D."/>
            <person name="Weng S."/>
            <person name="Chi M."/>
            <person name="Gu Z."/>
            <person name="He J."/>
            <person name="Li F."/>
            <person name="Wang M."/>
        </authorList>
    </citation>
    <scope>NUCLEOTIDE SEQUENCE [LARGE SCALE GENOMIC DNA]</scope>
    <source>
        <strain evidence="2">ZL_2023a</strain>
    </source>
</reference>
<dbReference type="InterPro" id="IPR050473">
    <property type="entry name" value="A2M/Complement_sys"/>
</dbReference>
<evidence type="ECO:0000313" key="2">
    <source>
        <dbReference type="EMBL" id="KAK8754270.1"/>
    </source>
</evidence>
<dbReference type="Gene3D" id="2.60.40.690">
    <property type="entry name" value="Alpha-macroglobulin, receptor-binding domain"/>
    <property type="match status" value="1"/>
</dbReference>
<organism evidence="2 3">
    <name type="scientific">Cherax quadricarinatus</name>
    <name type="common">Australian red claw crayfish</name>
    <dbReference type="NCBI Taxonomy" id="27406"/>
    <lineage>
        <taxon>Eukaryota</taxon>
        <taxon>Metazoa</taxon>
        <taxon>Ecdysozoa</taxon>
        <taxon>Arthropoda</taxon>
        <taxon>Crustacea</taxon>
        <taxon>Multicrustacea</taxon>
        <taxon>Malacostraca</taxon>
        <taxon>Eumalacostraca</taxon>
        <taxon>Eucarida</taxon>
        <taxon>Decapoda</taxon>
        <taxon>Pleocyemata</taxon>
        <taxon>Astacidea</taxon>
        <taxon>Parastacoidea</taxon>
        <taxon>Parastacidae</taxon>
        <taxon>Cherax</taxon>
    </lineage>
</organism>
<feature type="domain" description="Alpha-macroglobulin receptor-binding" evidence="1">
    <location>
        <begin position="200"/>
        <end position="288"/>
    </location>
</feature>
<dbReference type="PANTHER" id="PTHR11412">
    <property type="entry name" value="MACROGLOBULIN / COMPLEMENT"/>
    <property type="match status" value="1"/>
</dbReference>
<dbReference type="PANTHER" id="PTHR11412:SF171">
    <property type="entry name" value="PREGNANCY ZONE PROTEIN-LIKE PROTEIN"/>
    <property type="match status" value="1"/>
</dbReference>
<dbReference type="InterPro" id="IPR011626">
    <property type="entry name" value="Alpha-macroglobulin_TED"/>
</dbReference>
<dbReference type="Pfam" id="PF07677">
    <property type="entry name" value="A2M_recep"/>
    <property type="match status" value="1"/>
</dbReference>
<feature type="non-terminal residue" evidence="2">
    <location>
        <position position="1"/>
    </location>
</feature>
<dbReference type="EMBL" id="JARKIK010000001">
    <property type="protein sequence ID" value="KAK8754270.1"/>
    <property type="molecule type" value="Genomic_DNA"/>
</dbReference>
<dbReference type="SUPFAM" id="SSF49410">
    <property type="entry name" value="Alpha-macroglobulin receptor domain"/>
    <property type="match status" value="1"/>
</dbReference>
<dbReference type="Proteomes" id="UP001445076">
    <property type="component" value="Unassembled WGS sequence"/>
</dbReference>
<dbReference type="InterPro" id="IPR008930">
    <property type="entry name" value="Terpenoid_cyclase/PrenylTrfase"/>
</dbReference>
<sequence length="297" mass="33027">LPEAETVLQQLLKLAIVAKNSTHWELPEGPGKSNAVAVETAGYAIMAMMTLDSVKYRDQARKVVKWITAQRNGQGGFYSTQDTVVALQALALYATYTYQGPLYVVASVEGTDFSHSFNVTEDNRLLQQLVKLPVLPTAVSVTLQGQGCAVLQAVLRYNIPEAEASDAFDMTVNTITVPDNKCVTKRITACASYILPDGKSNMVVIEVDLISGYIPEKEDLMKLVKDDLNIKRYEVDGSKITFYIEELTAKDTCVNFRVIRDIDVENVKPGTVRIYDYYKPEFQISKSYTLPPATECR</sequence>